<dbReference type="GO" id="GO:0006817">
    <property type="term" value="P:phosphate ion transport"/>
    <property type="evidence" value="ECO:0007669"/>
    <property type="project" value="UniProtKB-KW"/>
</dbReference>
<proteinExistence type="inferred from homology"/>
<dbReference type="InterPro" id="IPR028366">
    <property type="entry name" value="PhoU"/>
</dbReference>
<dbReference type="Gene3D" id="1.20.58.220">
    <property type="entry name" value="Phosphate transport system protein phou homolog 2, domain 2"/>
    <property type="match status" value="2"/>
</dbReference>
<dbReference type="GO" id="GO:0045936">
    <property type="term" value="P:negative regulation of phosphate metabolic process"/>
    <property type="evidence" value="ECO:0007669"/>
    <property type="project" value="InterPro"/>
</dbReference>
<dbReference type="EMBL" id="UOEG01000301">
    <property type="protein sequence ID" value="VAW05524.1"/>
    <property type="molecule type" value="Genomic_DNA"/>
</dbReference>
<dbReference type="PANTHER" id="PTHR42930">
    <property type="entry name" value="PHOSPHATE-SPECIFIC TRANSPORT SYSTEM ACCESSORY PROTEIN PHOU"/>
    <property type="match status" value="1"/>
</dbReference>
<evidence type="ECO:0000256" key="6">
    <source>
        <dbReference type="ARBA" id="ARBA00022592"/>
    </source>
</evidence>
<feature type="domain" description="PhoU" evidence="7">
    <location>
        <begin position="25"/>
        <end position="111"/>
    </location>
</feature>
<evidence type="ECO:0000256" key="3">
    <source>
        <dbReference type="ARBA" id="ARBA00011738"/>
    </source>
</evidence>
<dbReference type="GO" id="GO:0005737">
    <property type="term" value="C:cytoplasm"/>
    <property type="evidence" value="ECO:0007669"/>
    <property type="project" value="UniProtKB-SubCell"/>
</dbReference>
<keyword evidence="4" id="KW-0813">Transport</keyword>
<dbReference type="PANTHER" id="PTHR42930:SF3">
    <property type="entry name" value="PHOSPHATE-SPECIFIC TRANSPORT SYSTEM ACCESSORY PROTEIN PHOU"/>
    <property type="match status" value="1"/>
</dbReference>
<reference evidence="8" key="1">
    <citation type="submission" date="2018-06" db="EMBL/GenBank/DDBJ databases">
        <authorList>
            <person name="Zhirakovskaya E."/>
        </authorList>
    </citation>
    <scope>NUCLEOTIDE SEQUENCE</scope>
</reference>
<accession>A0A3B0T9N8</accession>
<name>A0A3B0T9N8_9ZZZZ</name>
<dbReference type="SUPFAM" id="SSF109755">
    <property type="entry name" value="PhoU-like"/>
    <property type="match status" value="1"/>
</dbReference>
<sequence length="229" mass="25788">MENQPHSHIVAKFDKNLQKIRSLILGMGALVGTQIKDATALWFAYDKAEANRIRALDREVNAMNREVYARAEVLIVRRQPVALDLRATLAPINIANELERIGDHAKTLAKRAYLYTDQRPQKELFDLIAEMSQDVQRMLIDVLLAYTESDTDLAAIVREKDLLIDAAHKKLMQMVITALAEGQNSQDLTAGLVHLVLVSRNLERVGDHIVNISRFVNQIVEGDDLKAVE</sequence>
<evidence type="ECO:0000256" key="4">
    <source>
        <dbReference type="ARBA" id="ARBA00022448"/>
    </source>
</evidence>
<dbReference type="GO" id="GO:0030643">
    <property type="term" value="P:intracellular phosphate ion homeostasis"/>
    <property type="evidence" value="ECO:0007669"/>
    <property type="project" value="InterPro"/>
</dbReference>
<gene>
    <name evidence="8" type="ORF">MNBD_ALPHA07-478</name>
</gene>
<evidence type="ECO:0000256" key="2">
    <source>
        <dbReference type="ARBA" id="ARBA00008107"/>
    </source>
</evidence>
<evidence type="ECO:0000256" key="5">
    <source>
        <dbReference type="ARBA" id="ARBA00022490"/>
    </source>
</evidence>
<protein>
    <submittedName>
        <fullName evidence="8">Phosphate transport system regulatory protein PhoU</fullName>
    </submittedName>
</protein>
<evidence type="ECO:0000313" key="8">
    <source>
        <dbReference type="EMBL" id="VAW05524.1"/>
    </source>
</evidence>
<dbReference type="InterPro" id="IPR038078">
    <property type="entry name" value="PhoU-like_sf"/>
</dbReference>
<dbReference type="Pfam" id="PF01895">
    <property type="entry name" value="PhoU"/>
    <property type="match status" value="2"/>
</dbReference>
<dbReference type="FunFam" id="1.20.58.220:FF:000004">
    <property type="entry name" value="Phosphate-specific transport system accessory protein PhoU"/>
    <property type="match status" value="1"/>
</dbReference>
<dbReference type="AlphaFoldDB" id="A0A3B0T9N8"/>
<dbReference type="InterPro" id="IPR026022">
    <property type="entry name" value="PhoU_dom"/>
</dbReference>
<keyword evidence="5" id="KW-0963">Cytoplasm</keyword>
<organism evidence="8">
    <name type="scientific">hydrothermal vent metagenome</name>
    <dbReference type="NCBI Taxonomy" id="652676"/>
    <lineage>
        <taxon>unclassified sequences</taxon>
        <taxon>metagenomes</taxon>
        <taxon>ecological metagenomes</taxon>
    </lineage>
</organism>
<comment type="subunit">
    <text evidence="3">Homodimer.</text>
</comment>
<feature type="domain" description="PhoU" evidence="7">
    <location>
        <begin position="128"/>
        <end position="215"/>
    </location>
</feature>
<comment type="similarity">
    <text evidence="2">Belongs to the PhoU family.</text>
</comment>
<dbReference type="PIRSF" id="PIRSF003107">
    <property type="entry name" value="PhoU"/>
    <property type="match status" value="1"/>
</dbReference>
<evidence type="ECO:0000256" key="1">
    <source>
        <dbReference type="ARBA" id="ARBA00004496"/>
    </source>
</evidence>
<keyword evidence="6" id="KW-0592">Phosphate transport</keyword>
<comment type="subcellular location">
    <subcellularLocation>
        <location evidence="1">Cytoplasm</location>
    </subcellularLocation>
</comment>
<evidence type="ECO:0000259" key="7">
    <source>
        <dbReference type="Pfam" id="PF01895"/>
    </source>
</evidence>
<dbReference type="NCBIfam" id="TIGR02135">
    <property type="entry name" value="phoU_full"/>
    <property type="match status" value="1"/>
</dbReference>